<reference evidence="2" key="1">
    <citation type="submission" date="2020-02" db="EMBL/GenBank/DDBJ databases">
        <authorList>
            <person name="Meier V. D."/>
        </authorList>
    </citation>
    <scope>NUCLEOTIDE SEQUENCE</scope>
    <source>
        <strain evidence="2">AVDCRST_MAG28</strain>
    </source>
</reference>
<dbReference type="EMBL" id="CADCVE010000007">
    <property type="protein sequence ID" value="CAA9439427.1"/>
    <property type="molecule type" value="Genomic_DNA"/>
</dbReference>
<proteinExistence type="predicted"/>
<evidence type="ECO:0000256" key="1">
    <source>
        <dbReference type="SAM" id="Phobius"/>
    </source>
</evidence>
<dbReference type="PANTHER" id="PTHR36844:SF1">
    <property type="entry name" value="PROTEASE PRSW"/>
    <property type="match status" value="1"/>
</dbReference>
<name>A0A6J4QAV9_9ACTN</name>
<dbReference type="PANTHER" id="PTHR36844">
    <property type="entry name" value="PROTEASE PRSW"/>
    <property type="match status" value="1"/>
</dbReference>
<dbReference type="AlphaFoldDB" id="A0A6J4QAV9"/>
<feature type="transmembrane region" description="Helical" evidence="1">
    <location>
        <begin position="214"/>
        <end position="236"/>
    </location>
</feature>
<dbReference type="GO" id="GO:0008233">
    <property type="term" value="F:peptidase activity"/>
    <property type="evidence" value="ECO:0007669"/>
    <property type="project" value="InterPro"/>
</dbReference>
<feature type="transmembrane region" description="Helical" evidence="1">
    <location>
        <begin position="120"/>
        <end position="141"/>
    </location>
</feature>
<evidence type="ECO:0000313" key="2">
    <source>
        <dbReference type="EMBL" id="CAA9439427.1"/>
    </source>
</evidence>
<keyword evidence="1" id="KW-0812">Transmembrane</keyword>
<organism evidence="2">
    <name type="scientific">uncultured Rubrobacteraceae bacterium</name>
    <dbReference type="NCBI Taxonomy" id="349277"/>
    <lineage>
        <taxon>Bacteria</taxon>
        <taxon>Bacillati</taxon>
        <taxon>Actinomycetota</taxon>
        <taxon>Rubrobacteria</taxon>
        <taxon>Rubrobacterales</taxon>
        <taxon>Rubrobacteraceae</taxon>
        <taxon>environmental samples</taxon>
    </lineage>
</organism>
<feature type="transmembrane region" description="Helical" evidence="1">
    <location>
        <begin position="36"/>
        <end position="69"/>
    </location>
</feature>
<feature type="transmembrane region" description="Helical" evidence="1">
    <location>
        <begin position="161"/>
        <end position="180"/>
    </location>
</feature>
<dbReference type="Pfam" id="PF13367">
    <property type="entry name" value="PrsW-protease"/>
    <property type="match status" value="1"/>
</dbReference>
<dbReference type="InterPro" id="IPR026898">
    <property type="entry name" value="PrsW"/>
</dbReference>
<protein>
    <submittedName>
        <fullName evidence="2">Putative membrane protein</fullName>
    </submittedName>
</protein>
<keyword evidence="1" id="KW-0472">Membrane</keyword>
<feature type="transmembrane region" description="Helical" evidence="1">
    <location>
        <begin position="89"/>
        <end position="108"/>
    </location>
</feature>
<feature type="transmembrane region" description="Helical" evidence="1">
    <location>
        <begin position="6"/>
        <end position="24"/>
    </location>
</feature>
<gene>
    <name evidence="2" type="ORF">AVDCRST_MAG28-363</name>
</gene>
<accession>A0A6J4QAV9</accession>
<keyword evidence="1" id="KW-1133">Transmembrane helix</keyword>
<sequence>MGGGGLSVSLIGIGVLQTVVYLLFIRAIDLYEREQFRYVIPVFVWGLTVAVVISLVFNTVGAVALSAVVDSQVADVLTAVFVAPVVEECAKGLALLIAFVVASLVSLRRGGIEFSGVMDGIVYGSAVGFGFSIVEDVLYYAQTYAEVGEQTFVVRRFFGGFGHAAFTSLTGIGIGLIPWVRSGALKVLLPIIGLTAAILMHAFFNLSATLFGPLAYGFLFLVLVLYVVLIVFWLSVERRTIREELRDEVAAGTISAAEYAMLPTYFTRTFYYFGLIFAGRISDYRRARKVHEAAVNLAFIKRVGRKPYATPQQHKAELLRRRIAQLRGRTLRFRPSAAP</sequence>
<feature type="transmembrane region" description="Helical" evidence="1">
    <location>
        <begin position="187"/>
        <end position="208"/>
    </location>
</feature>